<sequence length="212" mass="23709">MPPMDPLDALEQQLVNNGYRRRVGSDHGMTFKQIRDVEVGFIQVCTALARQQTQERVEISQQHGVEAETRREYAAIHKEMPAMSEEYEAASEKVKTTARKLAKETEELKKWTEIRNQHQKDIATVLGRRASRGEASTQEERDIQALFVSGREYSVSKGTIAGQFGTEQGAISKTFGPTTKFELHRTGLGDPTARISDTSAAYTMLQMSRGSA</sequence>
<organism evidence="2 3">
    <name type="scientific">Lophiostoma macrostomum CBS 122681</name>
    <dbReference type="NCBI Taxonomy" id="1314788"/>
    <lineage>
        <taxon>Eukaryota</taxon>
        <taxon>Fungi</taxon>
        <taxon>Dikarya</taxon>
        <taxon>Ascomycota</taxon>
        <taxon>Pezizomycotina</taxon>
        <taxon>Dothideomycetes</taxon>
        <taxon>Pleosporomycetidae</taxon>
        <taxon>Pleosporales</taxon>
        <taxon>Lophiostomataceae</taxon>
        <taxon>Lophiostoma</taxon>
    </lineage>
</organism>
<protein>
    <submittedName>
        <fullName evidence="2">Uncharacterized protein</fullName>
    </submittedName>
</protein>
<evidence type="ECO:0000313" key="3">
    <source>
        <dbReference type="Proteomes" id="UP000799324"/>
    </source>
</evidence>
<evidence type="ECO:0000256" key="1">
    <source>
        <dbReference type="SAM" id="Coils"/>
    </source>
</evidence>
<evidence type="ECO:0000313" key="2">
    <source>
        <dbReference type="EMBL" id="KAF2659015.1"/>
    </source>
</evidence>
<dbReference type="Proteomes" id="UP000799324">
    <property type="component" value="Unassembled WGS sequence"/>
</dbReference>
<keyword evidence="1" id="KW-0175">Coiled coil</keyword>
<keyword evidence="3" id="KW-1185">Reference proteome</keyword>
<proteinExistence type="predicted"/>
<feature type="coiled-coil region" evidence="1">
    <location>
        <begin position="87"/>
        <end position="121"/>
    </location>
</feature>
<name>A0A6A6TGB0_9PLEO</name>
<accession>A0A6A6TGB0</accession>
<gene>
    <name evidence="2" type="ORF">K491DRAFT_713028</name>
</gene>
<dbReference type="AlphaFoldDB" id="A0A6A6TGB0"/>
<dbReference type="EMBL" id="MU004310">
    <property type="protein sequence ID" value="KAF2659015.1"/>
    <property type="molecule type" value="Genomic_DNA"/>
</dbReference>
<reference evidence="2" key="1">
    <citation type="journal article" date="2020" name="Stud. Mycol.">
        <title>101 Dothideomycetes genomes: a test case for predicting lifestyles and emergence of pathogens.</title>
        <authorList>
            <person name="Haridas S."/>
            <person name="Albert R."/>
            <person name="Binder M."/>
            <person name="Bloem J."/>
            <person name="Labutti K."/>
            <person name="Salamov A."/>
            <person name="Andreopoulos B."/>
            <person name="Baker S."/>
            <person name="Barry K."/>
            <person name="Bills G."/>
            <person name="Bluhm B."/>
            <person name="Cannon C."/>
            <person name="Castanera R."/>
            <person name="Culley D."/>
            <person name="Daum C."/>
            <person name="Ezra D."/>
            <person name="Gonzalez J."/>
            <person name="Henrissat B."/>
            <person name="Kuo A."/>
            <person name="Liang C."/>
            <person name="Lipzen A."/>
            <person name="Lutzoni F."/>
            <person name="Magnuson J."/>
            <person name="Mondo S."/>
            <person name="Nolan M."/>
            <person name="Ohm R."/>
            <person name="Pangilinan J."/>
            <person name="Park H.-J."/>
            <person name="Ramirez L."/>
            <person name="Alfaro M."/>
            <person name="Sun H."/>
            <person name="Tritt A."/>
            <person name="Yoshinaga Y."/>
            <person name="Zwiers L.-H."/>
            <person name="Turgeon B."/>
            <person name="Goodwin S."/>
            <person name="Spatafora J."/>
            <person name="Crous P."/>
            <person name="Grigoriev I."/>
        </authorList>
    </citation>
    <scope>NUCLEOTIDE SEQUENCE</scope>
    <source>
        <strain evidence="2">CBS 122681</strain>
    </source>
</reference>